<reference evidence="2" key="1">
    <citation type="journal article" date="2002" name="Science">
        <title>The draft genome of Ciona intestinalis: insights into chordate and vertebrate origins.</title>
        <authorList>
            <person name="Dehal P."/>
            <person name="Satou Y."/>
            <person name="Campbell R.K."/>
            <person name="Chapman J."/>
            <person name="Degnan B."/>
            <person name="De Tomaso A."/>
            <person name="Davidson B."/>
            <person name="Di Gregorio A."/>
            <person name="Gelpke M."/>
            <person name="Goodstein D.M."/>
            <person name="Harafuji N."/>
            <person name="Hastings K.E."/>
            <person name="Ho I."/>
            <person name="Hotta K."/>
            <person name="Huang W."/>
            <person name="Kawashima T."/>
            <person name="Lemaire P."/>
            <person name="Martinez D."/>
            <person name="Meinertzhagen I.A."/>
            <person name="Necula S."/>
            <person name="Nonaka M."/>
            <person name="Putnam N."/>
            <person name="Rash S."/>
            <person name="Saiga H."/>
            <person name="Satake M."/>
            <person name="Terry A."/>
            <person name="Yamada L."/>
            <person name="Wang H.G."/>
            <person name="Awazu S."/>
            <person name="Azumi K."/>
            <person name="Boore J."/>
            <person name="Branno M."/>
            <person name="Chin-Bow S."/>
            <person name="DeSantis R."/>
            <person name="Doyle S."/>
            <person name="Francino P."/>
            <person name="Keys D.N."/>
            <person name="Haga S."/>
            <person name="Hayashi H."/>
            <person name="Hino K."/>
            <person name="Imai K.S."/>
            <person name="Inaba K."/>
            <person name="Kano S."/>
            <person name="Kobayashi K."/>
            <person name="Kobayashi M."/>
            <person name="Lee B.I."/>
            <person name="Makabe K.W."/>
            <person name="Manohar C."/>
            <person name="Matassi G."/>
            <person name="Medina M."/>
            <person name="Mochizuki Y."/>
            <person name="Mount S."/>
            <person name="Morishita T."/>
            <person name="Miura S."/>
            <person name="Nakayama A."/>
            <person name="Nishizaka S."/>
            <person name="Nomoto H."/>
            <person name="Ohta F."/>
            <person name="Oishi K."/>
            <person name="Rigoutsos I."/>
            <person name="Sano M."/>
            <person name="Sasaki A."/>
            <person name="Sasakura Y."/>
            <person name="Shoguchi E."/>
            <person name="Shin-i T."/>
            <person name="Spagnuolo A."/>
            <person name="Stainier D."/>
            <person name="Suzuki M.M."/>
            <person name="Tassy O."/>
            <person name="Takatori N."/>
            <person name="Tokuoka M."/>
            <person name="Yagi K."/>
            <person name="Yoshizaki F."/>
            <person name="Wada S."/>
            <person name="Zhang C."/>
            <person name="Hyatt P.D."/>
            <person name="Larimer F."/>
            <person name="Detter C."/>
            <person name="Doggett N."/>
            <person name="Glavina T."/>
            <person name="Hawkins T."/>
            <person name="Richardson P."/>
            <person name="Lucas S."/>
            <person name="Kohara Y."/>
            <person name="Levine M."/>
            <person name="Satoh N."/>
            <person name="Rokhsar D.S."/>
        </authorList>
    </citation>
    <scope>NUCLEOTIDE SEQUENCE [LARGE SCALE GENOMIC DNA]</scope>
</reference>
<accession>H2XVT3</accession>
<reference evidence="1" key="2">
    <citation type="submission" date="2025-08" db="UniProtKB">
        <authorList>
            <consortium name="Ensembl"/>
        </authorList>
    </citation>
    <scope>IDENTIFICATION</scope>
</reference>
<dbReference type="Ensembl" id="ENSCINT00000035252.1">
    <property type="protein sequence ID" value="ENSCINP00000033767.1"/>
    <property type="gene ID" value="ENSCING00000021404.1"/>
</dbReference>
<organism evidence="1 2">
    <name type="scientific">Ciona intestinalis</name>
    <name type="common">Transparent sea squirt</name>
    <name type="synonym">Ascidia intestinalis</name>
    <dbReference type="NCBI Taxonomy" id="7719"/>
    <lineage>
        <taxon>Eukaryota</taxon>
        <taxon>Metazoa</taxon>
        <taxon>Chordata</taxon>
        <taxon>Tunicata</taxon>
        <taxon>Ascidiacea</taxon>
        <taxon>Phlebobranchia</taxon>
        <taxon>Cionidae</taxon>
        <taxon>Ciona</taxon>
    </lineage>
</organism>
<protein>
    <submittedName>
        <fullName evidence="1">Uncharacterized protein</fullName>
    </submittedName>
</protein>
<evidence type="ECO:0000313" key="1">
    <source>
        <dbReference type="Ensembl" id="ENSCINP00000033767.1"/>
    </source>
</evidence>
<name>H2XVT3_CIOIN</name>
<evidence type="ECO:0000313" key="2">
    <source>
        <dbReference type="Proteomes" id="UP000008144"/>
    </source>
</evidence>
<sequence length="51" mass="5966">MHHIFAQQLTVLSYLEPHFLILLFLSRIHSSLLPFVERSLCISQLPWCVTS</sequence>
<keyword evidence="2" id="KW-1185">Reference proteome</keyword>
<dbReference type="Proteomes" id="UP000008144">
    <property type="component" value="Unassembled WGS sequence"/>
</dbReference>
<dbReference type="HOGENOM" id="CLU_3105643_0_0_1"/>
<dbReference type="InParanoid" id="H2XVT3"/>
<dbReference type="AlphaFoldDB" id="H2XVT3"/>
<reference evidence="1" key="3">
    <citation type="submission" date="2025-09" db="UniProtKB">
        <authorList>
            <consortium name="Ensembl"/>
        </authorList>
    </citation>
    <scope>IDENTIFICATION</scope>
</reference>
<proteinExistence type="predicted"/>